<organism evidence="3 4">
    <name type="scientific">Streptomyces tardus</name>
    <dbReference type="NCBI Taxonomy" id="2780544"/>
    <lineage>
        <taxon>Bacteria</taxon>
        <taxon>Bacillati</taxon>
        <taxon>Actinomycetota</taxon>
        <taxon>Actinomycetes</taxon>
        <taxon>Kitasatosporales</taxon>
        <taxon>Streptomycetaceae</taxon>
        <taxon>Streptomyces</taxon>
    </lineage>
</organism>
<evidence type="ECO:0000256" key="1">
    <source>
        <dbReference type="PROSITE-ProRule" id="PRU01251"/>
    </source>
</evidence>
<dbReference type="Pfam" id="PF02861">
    <property type="entry name" value="Clp_N"/>
    <property type="match status" value="2"/>
</dbReference>
<name>A0A949JD81_9ACTN</name>
<dbReference type="EMBL" id="JAELVF020000001">
    <property type="protein sequence ID" value="MBU7596264.1"/>
    <property type="molecule type" value="Genomic_DNA"/>
</dbReference>
<accession>A0A949JD81</accession>
<dbReference type="PANTHER" id="PTHR47016:SF5">
    <property type="entry name" value="CLP DOMAIN SUPERFAMILY PROTEIN"/>
    <property type="match status" value="1"/>
</dbReference>
<feature type="domain" description="Clp R" evidence="2">
    <location>
        <begin position="2"/>
        <end position="179"/>
    </location>
</feature>
<dbReference type="InterPro" id="IPR044217">
    <property type="entry name" value="CLPT1/2"/>
</dbReference>
<comment type="caution">
    <text evidence="3">The sequence shown here is derived from an EMBL/GenBank/DDBJ whole genome shotgun (WGS) entry which is preliminary data.</text>
</comment>
<evidence type="ECO:0000313" key="3">
    <source>
        <dbReference type="EMBL" id="MBU7596264.1"/>
    </source>
</evidence>
<dbReference type="RefSeq" id="WP_211038769.1">
    <property type="nucleotide sequence ID" value="NZ_JAELVF020000001.1"/>
</dbReference>
<gene>
    <name evidence="3" type="ORF">JGS22_001075</name>
</gene>
<evidence type="ECO:0000259" key="2">
    <source>
        <dbReference type="PROSITE" id="PS51903"/>
    </source>
</evidence>
<reference evidence="3" key="1">
    <citation type="submission" date="2021-06" db="EMBL/GenBank/DDBJ databases">
        <title>Sequencing of actinobacteria type strains.</title>
        <authorList>
            <person name="Nguyen G.-S."/>
            <person name="Wentzel A."/>
        </authorList>
    </citation>
    <scope>NUCLEOTIDE SEQUENCE</scope>
    <source>
        <strain evidence="3">P38-E01</strain>
    </source>
</reference>
<keyword evidence="4" id="KW-1185">Reference proteome</keyword>
<dbReference type="InterPro" id="IPR004176">
    <property type="entry name" value="Clp_R_N"/>
</dbReference>
<dbReference type="AlphaFoldDB" id="A0A949JD81"/>
<protein>
    <submittedName>
        <fullName evidence="3">Peptidase</fullName>
    </submittedName>
</protein>
<dbReference type="PANTHER" id="PTHR47016">
    <property type="entry name" value="ATP-DEPENDENT CLP PROTEASE ATP-BINDING SUBUNIT CLPT1, CHLOROPLASTIC"/>
    <property type="match status" value="1"/>
</dbReference>
<dbReference type="InterPro" id="IPR036628">
    <property type="entry name" value="Clp_N_dom_sf"/>
</dbReference>
<dbReference type="Proteomes" id="UP000694501">
    <property type="component" value="Unassembled WGS sequence"/>
</dbReference>
<sequence>MFEFFTDRGRHAVVLSQDEAVALGHDFIGTEHILLGLVGTDRSTAGDVLREQGIDLERARAETVRVQQAAGVVATDGQAEKDALSSIGIDVEEIKRRAEQNFGEGSFHFPRPAYTGRAKRVLEQTLAEARELGHERFGTEHMLLGLLTVREGRGAEVLAALGTEPDRLREAVLARVAADAS</sequence>
<proteinExistence type="predicted"/>
<dbReference type="PROSITE" id="PS51903">
    <property type="entry name" value="CLP_R"/>
    <property type="match status" value="1"/>
</dbReference>
<evidence type="ECO:0000313" key="4">
    <source>
        <dbReference type="Proteomes" id="UP000694501"/>
    </source>
</evidence>
<dbReference type="SUPFAM" id="SSF81923">
    <property type="entry name" value="Double Clp-N motif"/>
    <property type="match status" value="2"/>
</dbReference>
<dbReference type="Gene3D" id="1.10.1780.10">
    <property type="entry name" value="Clp, N-terminal domain"/>
    <property type="match status" value="2"/>
</dbReference>
<keyword evidence="1" id="KW-0677">Repeat</keyword>